<dbReference type="InterPro" id="IPR042777">
    <property type="entry name" value="Sen15_fungi"/>
</dbReference>
<dbReference type="Proteomes" id="UP000244855">
    <property type="component" value="Unassembled WGS sequence"/>
</dbReference>
<comment type="similarity">
    <text evidence="1">Belongs to the SEN15 family.</text>
</comment>
<feature type="region of interest" description="Disordered" evidence="3">
    <location>
        <begin position="120"/>
        <end position="139"/>
    </location>
</feature>
<dbReference type="PANTHER" id="PTHR28518">
    <property type="entry name" value="TRNA-SPLICING ENDONUCLEASE SUBUNIT SEN15"/>
    <property type="match status" value="1"/>
</dbReference>
<dbReference type="FunFam" id="3.40.1350.10:FF:000012">
    <property type="entry name" value="Probable tRNA-splicing endonuclease subunit sen-15"/>
    <property type="match status" value="1"/>
</dbReference>
<dbReference type="GO" id="GO:0003676">
    <property type="term" value="F:nucleic acid binding"/>
    <property type="evidence" value="ECO:0007669"/>
    <property type="project" value="InterPro"/>
</dbReference>
<evidence type="ECO:0000256" key="1">
    <source>
        <dbReference type="ARBA" id="ARBA00006091"/>
    </source>
</evidence>
<dbReference type="STRING" id="97972.A0A2V1DV59"/>
<dbReference type="SUPFAM" id="SSF53032">
    <property type="entry name" value="tRNA-intron endonuclease catalytic domain-like"/>
    <property type="match status" value="1"/>
</dbReference>
<dbReference type="Pfam" id="PF09631">
    <property type="entry name" value="Sen15"/>
    <property type="match status" value="1"/>
</dbReference>
<dbReference type="Gene3D" id="3.40.1350.10">
    <property type="match status" value="1"/>
</dbReference>
<evidence type="ECO:0000313" key="6">
    <source>
        <dbReference type="Proteomes" id="UP000244855"/>
    </source>
</evidence>
<organism evidence="5 6">
    <name type="scientific">Periconia macrospinosa</name>
    <dbReference type="NCBI Taxonomy" id="97972"/>
    <lineage>
        <taxon>Eukaryota</taxon>
        <taxon>Fungi</taxon>
        <taxon>Dikarya</taxon>
        <taxon>Ascomycota</taxon>
        <taxon>Pezizomycotina</taxon>
        <taxon>Dothideomycetes</taxon>
        <taxon>Pleosporomycetidae</taxon>
        <taxon>Pleosporales</taxon>
        <taxon>Massarineae</taxon>
        <taxon>Periconiaceae</taxon>
        <taxon>Periconia</taxon>
    </lineage>
</organism>
<feature type="compositionally biased region" description="Acidic residues" evidence="3">
    <location>
        <begin position="126"/>
        <end position="137"/>
    </location>
</feature>
<evidence type="ECO:0000256" key="2">
    <source>
        <dbReference type="ARBA" id="ARBA00022694"/>
    </source>
</evidence>
<dbReference type="InterPro" id="IPR011856">
    <property type="entry name" value="tRNA_endonuc-like_dom_sf"/>
</dbReference>
<protein>
    <recommendedName>
        <fullName evidence="4">tRNA-splicing endonuclease subunit Sen15 domain-containing protein</fullName>
    </recommendedName>
</protein>
<dbReference type="PANTHER" id="PTHR28518:SF1">
    <property type="entry name" value="TRNA-SPLICING ENDONUCLEASE SUBUNIT SEN15"/>
    <property type="match status" value="1"/>
</dbReference>
<evidence type="ECO:0000313" key="5">
    <source>
        <dbReference type="EMBL" id="PVI01979.1"/>
    </source>
</evidence>
<dbReference type="GO" id="GO:0000379">
    <property type="term" value="P:tRNA-type intron splice site recognition and cleavage"/>
    <property type="evidence" value="ECO:0007669"/>
    <property type="project" value="InterPro"/>
</dbReference>
<dbReference type="GO" id="GO:0000214">
    <property type="term" value="C:tRNA-intron endonuclease complex"/>
    <property type="evidence" value="ECO:0007669"/>
    <property type="project" value="InterPro"/>
</dbReference>
<dbReference type="InterPro" id="IPR036167">
    <property type="entry name" value="tRNA_intron_Endo_cat-like_sf"/>
</dbReference>
<name>A0A2V1DV59_9PLEO</name>
<dbReference type="AlphaFoldDB" id="A0A2V1DV59"/>
<evidence type="ECO:0000256" key="3">
    <source>
        <dbReference type="SAM" id="MobiDB-lite"/>
    </source>
</evidence>
<evidence type="ECO:0000259" key="4">
    <source>
        <dbReference type="Pfam" id="PF09631"/>
    </source>
</evidence>
<reference evidence="5 6" key="1">
    <citation type="journal article" date="2018" name="Sci. Rep.">
        <title>Comparative genomics provides insights into the lifestyle and reveals functional heterogeneity of dark septate endophytic fungi.</title>
        <authorList>
            <person name="Knapp D.G."/>
            <person name="Nemeth J.B."/>
            <person name="Barry K."/>
            <person name="Hainaut M."/>
            <person name="Henrissat B."/>
            <person name="Johnson J."/>
            <person name="Kuo A."/>
            <person name="Lim J.H.P."/>
            <person name="Lipzen A."/>
            <person name="Nolan M."/>
            <person name="Ohm R.A."/>
            <person name="Tamas L."/>
            <person name="Grigoriev I.V."/>
            <person name="Spatafora J.W."/>
            <person name="Nagy L.G."/>
            <person name="Kovacs G.M."/>
        </authorList>
    </citation>
    <scope>NUCLEOTIDE SEQUENCE [LARGE SCALE GENOMIC DNA]</scope>
    <source>
        <strain evidence="5 6">DSE2036</strain>
    </source>
</reference>
<keyword evidence="6" id="KW-1185">Reference proteome</keyword>
<feature type="domain" description="tRNA-splicing endonuclease subunit Sen15" evidence="4">
    <location>
        <begin position="5"/>
        <end position="173"/>
    </location>
</feature>
<proteinExistence type="inferred from homology"/>
<dbReference type="InterPro" id="IPR018593">
    <property type="entry name" value="tRNA-endonuc_su_Sen15"/>
</dbReference>
<dbReference type="OrthoDB" id="10002170at2759"/>
<gene>
    <name evidence="5" type="ORF">DM02DRAFT_495088</name>
</gene>
<accession>A0A2V1DV59</accession>
<feature type="non-terminal residue" evidence="5">
    <location>
        <position position="1"/>
    </location>
</feature>
<sequence length="173" mass="19637">ALATQILHNLQHQHFWTHLQIHTHSPITKEPLPRPLISGLPPQRLYIHPDEQIELLKTADRARKAKAKAKPDNDSSEGAAATLDVKAAPEREWILPTRLSEKWTLRRLAEVFDAVTLVPPRSESESVLDDDDDDETAENPWRTTKRIVLASADTDSTVVYYIMQDGLVKPRQN</sequence>
<feature type="non-terminal residue" evidence="5">
    <location>
        <position position="173"/>
    </location>
</feature>
<dbReference type="GO" id="GO:0000213">
    <property type="term" value="F:tRNA-intron lyase activity"/>
    <property type="evidence" value="ECO:0007669"/>
    <property type="project" value="TreeGrafter"/>
</dbReference>
<dbReference type="EMBL" id="KZ805349">
    <property type="protein sequence ID" value="PVI01979.1"/>
    <property type="molecule type" value="Genomic_DNA"/>
</dbReference>
<keyword evidence="2" id="KW-0819">tRNA processing</keyword>